<reference evidence="6 7" key="1">
    <citation type="journal article" date="2015" name="Genome Announc.">
        <title>Draft Genome Sequences of Leptospira santarosai Strains U160, U164, and U233, Isolated from Asymptomatic Cattle.</title>
        <authorList>
            <person name="Kremer F.S."/>
            <person name="Eslabao M.R."/>
            <person name="Provisor M."/>
            <person name="Woloski R.D."/>
            <person name="Ramires O.V."/>
            <person name="Moreno L.Z."/>
            <person name="Moreno A.M."/>
            <person name="Hamond C."/>
            <person name="Lilenbaum W."/>
            <person name="Dellagostin O.A."/>
        </authorList>
    </citation>
    <scope>NUCLEOTIDE SEQUENCE [LARGE SCALE GENOMIC DNA]</scope>
    <source>
        <strain evidence="6 7">U160</strain>
    </source>
</reference>
<sequence>MVRSGGDTKEKIVTIARDYFQSVGFRSFSFQDIANDLGIKKASIHYHYPSKEELGLEILEAYNKDFKRFIENIRKRSPRVRLFGLFKLYVSYAGENGNICPFGVVGTEYRALSQTIRDKTLILQDQHRDFLIQTLHDGVRDGSFLLTLGVHDTADLFISAIQGAMQISRIRKDKKYFPKMIQSLKLMIQTKEHKNAGF</sequence>
<evidence type="ECO:0000256" key="3">
    <source>
        <dbReference type="ARBA" id="ARBA00023163"/>
    </source>
</evidence>
<proteinExistence type="predicted"/>
<dbReference type="Gene3D" id="1.10.357.10">
    <property type="entry name" value="Tetracycline Repressor, domain 2"/>
    <property type="match status" value="1"/>
</dbReference>
<dbReference type="InterPro" id="IPR001647">
    <property type="entry name" value="HTH_TetR"/>
</dbReference>
<dbReference type="PANTHER" id="PTHR47506">
    <property type="entry name" value="TRANSCRIPTIONAL REGULATORY PROTEIN"/>
    <property type="match status" value="1"/>
</dbReference>
<dbReference type="PANTHER" id="PTHR47506:SF6">
    <property type="entry name" value="HTH-TYPE TRANSCRIPTIONAL REPRESSOR NEMR"/>
    <property type="match status" value="1"/>
</dbReference>
<keyword evidence="2 4" id="KW-0238">DNA-binding</keyword>
<dbReference type="PRINTS" id="PR00455">
    <property type="entry name" value="HTHTETR"/>
</dbReference>
<keyword evidence="1" id="KW-0805">Transcription regulation</keyword>
<dbReference type="InterPro" id="IPR011075">
    <property type="entry name" value="TetR_C"/>
</dbReference>
<dbReference type="EMBL" id="CP027843">
    <property type="protein sequence ID" value="AVQ12620.1"/>
    <property type="molecule type" value="Genomic_DNA"/>
</dbReference>
<feature type="domain" description="HTH tetR-type" evidence="5">
    <location>
        <begin position="6"/>
        <end position="66"/>
    </location>
</feature>
<feature type="DNA-binding region" description="H-T-H motif" evidence="4">
    <location>
        <begin position="29"/>
        <end position="48"/>
    </location>
</feature>
<name>A0A2P1QUN8_9LEPT</name>
<evidence type="ECO:0000256" key="2">
    <source>
        <dbReference type="ARBA" id="ARBA00023125"/>
    </source>
</evidence>
<evidence type="ECO:0000313" key="6">
    <source>
        <dbReference type="EMBL" id="AVQ12620.1"/>
    </source>
</evidence>
<dbReference type="PROSITE" id="PS50977">
    <property type="entry name" value="HTH_TETR_2"/>
    <property type="match status" value="1"/>
</dbReference>
<dbReference type="SUPFAM" id="SSF46689">
    <property type="entry name" value="Homeodomain-like"/>
    <property type="match status" value="1"/>
</dbReference>
<dbReference type="GO" id="GO:0003677">
    <property type="term" value="F:DNA binding"/>
    <property type="evidence" value="ECO:0007669"/>
    <property type="project" value="UniProtKB-UniRule"/>
</dbReference>
<dbReference type="AlphaFoldDB" id="A0A2P1QUN8"/>
<accession>A0A2P1QUN8</accession>
<evidence type="ECO:0000259" key="5">
    <source>
        <dbReference type="PROSITE" id="PS50977"/>
    </source>
</evidence>
<dbReference type="Proteomes" id="UP000033961">
    <property type="component" value="Chromosome I"/>
</dbReference>
<evidence type="ECO:0000256" key="4">
    <source>
        <dbReference type="PROSITE-ProRule" id="PRU00335"/>
    </source>
</evidence>
<organism evidence="6 7">
    <name type="scientific">Leptospira santarosai</name>
    <dbReference type="NCBI Taxonomy" id="28183"/>
    <lineage>
        <taxon>Bacteria</taxon>
        <taxon>Pseudomonadati</taxon>
        <taxon>Spirochaetota</taxon>
        <taxon>Spirochaetia</taxon>
        <taxon>Leptospirales</taxon>
        <taxon>Leptospiraceae</taxon>
        <taxon>Leptospira</taxon>
    </lineage>
</organism>
<dbReference type="InterPro" id="IPR036271">
    <property type="entry name" value="Tet_transcr_reg_TetR-rel_C_sf"/>
</dbReference>
<dbReference type="Pfam" id="PF16925">
    <property type="entry name" value="TetR_C_13"/>
    <property type="match status" value="1"/>
</dbReference>
<protein>
    <submittedName>
        <fullName evidence="6">Transcriptional regulator, TetR family</fullName>
    </submittedName>
</protein>
<dbReference type="InterPro" id="IPR009057">
    <property type="entry name" value="Homeodomain-like_sf"/>
</dbReference>
<evidence type="ECO:0000313" key="7">
    <source>
        <dbReference type="Proteomes" id="UP000033961"/>
    </source>
</evidence>
<dbReference type="SUPFAM" id="SSF48498">
    <property type="entry name" value="Tetracyclin repressor-like, C-terminal domain"/>
    <property type="match status" value="1"/>
</dbReference>
<keyword evidence="3" id="KW-0804">Transcription</keyword>
<gene>
    <name evidence="6" type="ORF">XB16_2299</name>
</gene>
<dbReference type="Pfam" id="PF00440">
    <property type="entry name" value="TetR_N"/>
    <property type="match status" value="1"/>
</dbReference>
<evidence type="ECO:0000256" key="1">
    <source>
        <dbReference type="ARBA" id="ARBA00023015"/>
    </source>
</evidence>